<sequence length="59" mass="6785">MPKGAPWPGSANEVSSWRDIRGRPRPQLCRQPAPTRWTWAPSSVWCPMARENPARRRST</sequence>
<comment type="caution">
    <text evidence="2">The sequence shown here is derived from an EMBL/GenBank/DDBJ whole genome shotgun (WGS) entry which is preliminary data.</text>
</comment>
<evidence type="ECO:0000256" key="1">
    <source>
        <dbReference type="SAM" id="MobiDB-lite"/>
    </source>
</evidence>
<gene>
    <name evidence="2" type="ORF">ACFFX0_21220</name>
</gene>
<dbReference type="Proteomes" id="UP001589575">
    <property type="component" value="Unassembled WGS sequence"/>
</dbReference>
<protein>
    <submittedName>
        <fullName evidence="2">Uncharacterized protein</fullName>
    </submittedName>
</protein>
<dbReference type="EMBL" id="JBHMFI010000001">
    <property type="protein sequence ID" value="MFB9073579.1"/>
    <property type="molecule type" value="Genomic_DNA"/>
</dbReference>
<feature type="region of interest" description="Disordered" evidence="1">
    <location>
        <begin position="1"/>
        <end position="32"/>
    </location>
</feature>
<organism evidence="2 3">
    <name type="scientific">Citricoccus parietis</name>
    <dbReference type="NCBI Taxonomy" id="592307"/>
    <lineage>
        <taxon>Bacteria</taxon>
        <taxon>Bacillati</taxon>
        <taxon>Actinomycetota</taxon>
        <taxon>Actinomycetes</taxon>
        <taxon>Micrococcales</taxon>
        <taxon>Micrococcaceae</taxon>
        <taxon>Citricoccus</taxon>
    </lineage>
</organism>
<evidence type="ECO:0000313" key="2">
    <source>
        <dbReference type="EMBL" id="MFB9073579.1"/>
    </source>
</evidence>
<name>A0ABV5G4K9_9MICC</name>
<evidence type="ECO:0000313" key="3">
    <source>
        <dbReference type="Proteomes" id="UP001589575"/>
    </source>
</evidence>
<reference evidence="2 3" key="1">
    <citation type="submission" date="2024-09" db="EMBL/GenBank/DDBJ databases">
        <authorList>
            <person name="Sun Q."/>
            <person name="Mori K."/>
        </authorList>
    </citation>
    <scope>NUCLEOTIDE SEQUENCE [LARGE SCALE GENOMIC DNA]</scope>
    <source>
        <strain evidence="2 3">CCM 7609</strain>
    </source>
</reference>
<proteinExistence type="predicted"/>
<keyword evidence="3" id="KW-1185">Reference proteome</keyword>
<accession>A0ABV5G4K9</accession>